<evidence type="ECO:0000313" key="4">
    <source>
        <dbReference type="Proteomes" id="UP001177140"/>
    </source>
</evidence>
<feature type="region of interest" description="Disordered" evidence="1">
    <location>
        <begin position="1"/>
        <end position="47"/>
    </location>
</feature>
<keyword evidence="4" id="KW-1185">Reference proteome</keyword>
<feature type="compositionally biased region" description="Basic residues" evidence="1">
    <location>
        <begin position="156"/>
        <end position="168"/>
    </location>
</feature>
<gene>
    <name evidence="3" type="ORF">MKW94_000259</name>
</gene>
<evidence type="ECO:0000259" key="2">
    <source>
        <dbReference type="Pfam" id="PF12874"/>
    </source>
</evidence>
<comment type="caution">
    <text evidence="3">The sequence shown here is derived from an EMBL/GenBank/DDBJ whole genome shotgun (WGS) entry which is preliminary data.</text>
</comment>
<dbReference type="Proteomes" id="UP001177140">
    <property type="component" value="Unassembled WGS sequence"/>
</dbReference>
<dbReference type="Pfam" id="PF12874">
    <property type="entry name" value="zf-met"/>
    <property type="match status" value="1"/>
</dbReference>
<accession>A0AA41V0D8</accession>
<dbReference type="PANTHER" id="PTHR36332">
    <property type="entry name" value="STRESS RESPONSE PROTEIN"/>
    <property type="match status" value="1"/>
</dbReference>
<organism evidence="3 4">
    <name type="scientific">Papaver nudicaule</name>
    <name type="common">Iceland poppy</name>
    <dbReference type="NCBI Taxonomy" id="74823"/>
    <lineage>
        <taxon>Eukaryota</taxon>
        <taxon>Viridiplantae</taxon>
        <taxon>Streptophyta</taxon>
        <taxon>Embryophyta</taxon>
        <taxon>Tracheophyta</taxon>
        <taxon>Spermatophyta</taxon>
        <taxon>Magnoliopsida</taxon>
        <taxon>Ranunculales</taxon>
        <taxon>Papaveraceae</taxon>
        <taxon>Papaveroideae</taxon>
        <taxon>Papaver</taxon>
    </lineage>
</organism>
<sequence>SGYNSEESSADEVDFDSPGSLSEDDEEEEISKDNIKESQSMSKRKFESVKIANSAPKDPINAVFAMRALKCRSVFKCRLCPRIVCLSEETMKAHLTSKRHARSEKLLTEGRLKFMLNSDGEAEEEPETHAERHARTLAIAQELAGKGSCPSSEKKNRGRQRQRSRKRKLFQFILGDRPFRTVKKS</sequence>
<evidence type="ECO:0000313" key="3">
    <source>
        <dbReference type="EMBL" id="MCL7026912.1"/>
    </source>
</evidence>
<dbReference type="InterPro" id="IPR013087">
    <property type="entry name" value="Znf_C2H2_type"/>
</dbReference>
<dbReference type="PANTHER" id="PTHR36332:SF1">
    <property type="entry name" value="STRESS RESPONSE PROTEIN"/>
    <property type="match status" value="1"/>
</dbReference>
<name>A0AA41V0D8_PAPNU</name>
<feature type="non-terminal residue" evidence="3">
    <location>
        <position position="185"/>
    </location>
</feature>
<reference evidence="3" key="1">
    <citation type="submission" date="2022-03" db="EMBL/GenBank/DDBJ databases">
        <title>A functionally conserved STORR gene fusion in Papaver species that diverged 16.8 million years ago.</title>
        <authorList>
            <person name="Catania T."/>
        </authorList>
    </citation>
    <scope>NUCLEOTIDE SEQUENCE</scope>
    <source>
        <strain evidence="3">S-191538</strain>
    </source>
</reference>
<dbReference type="EMBL" id="JAJJMA010062426">
    <property type="protein sequence ID" value="MCL7026912.1"/>
    <property type="molecule type" value="Genomic_DNA"/>
</dbReference>
<dbReference type="AlphaFoldDB" id="A0AA41V0D8"/>
<proteinExistence type="predicted"/>
<protein>
    <recommendedName>
        <fullName evidence="2">C2H2-type domain-containing protein</fullName>
    </recommendedName>
</protein>
<feature type="region of interest" description="Disordered" evidence="1">
    <location>
        <begin position="144"/>
        <end position="168"/>
    </location>
</feature>
<feature type="domain" description="C2H2-type" evidence="2">
    <location>
        <begin position="75"/>
        <end position="100"/>
    </location>
</feature>
<evidence type="ECO:0000256" key="1">
    <source>
        <dbReference type="SAM" id="MobiDB-lite"/>
    </source>
</evidence>